<dbReference type="Proteomes" id="UP000189722">
    <property type="component" value="Unassembled WGS sequence"/>
</dbReference>
<dbReference type="EMBL" id="MWKN01000046">
    <property type="protein sequence ID" value="OOP58748.1"/>
    <property type="molecule type" value="Genomic_DNA"/>
</dbReference>
<sequence>MCFRCHKLIQKIKINGRSSYFCDFCQLK</sequence>
<keyword evidence="1" id="KW-0862">Zinc</keyword>
<keyword evidence="1" id="KW-0863">Zinc-finger</keyword>
<dbReference type="PROSITE" id="PS51066">
    <property type="entry name" value="ZF_FPG_2"/>
    <property type="match status" value="1"/>
</dbReference>
<organism evidence="3 4">
    <name type="scientific">Candidatus Phytoplasma citri</name>
    <dbReference type="NCBI Taxonomy" id="180978"/>
    <lineage>
        <taxon>Bacteria</taxon>
        <taxon>Bacillati</taxon>
        <taxon>Mycoplasmatota</taxon>
        <taxon>Mollicutes</taxon>
        <taxon>Acholeplasmatales</taxon>
        <taxon>Acholeplasmataceae</taxon>
        <taxon>Candidatus Phytoplasma</taxon>
        <taxon>16SrII (Peanut WB group)</taxon>
    </lineage>
</organism>
<dbReference type="InterPro" id="IPR000214">
    <property type="entry name" value="Znf_DNA_glyclase/AP_lyase"/>
</dbReference>
<dbReference type="GO" id="GO:0008270">
    <property type="term" value="F:zinc ion binding"/>
    <property type="evidence" value="ECO:0007669"/>
    <property type="project" value="UniProtKB-KW"/>
</dbReference>
<dbReference type="GO" id="GO:0006284">
    <property type="term" value="P:base-excision repair"/>
    <property type="evidence" value="ECO:0007669"/>
    <property type="project" value="InterPro"/>
</dbReference>
<evidence type="ECO:0000256" key="1">
    <source>
        <dbReference type="PROSITE-ProRule" id="PRU00391"/>
    </source>
</evidence>
<evidence type="ECO:0000313" key="3">
    <source>
        <dbReference type="EMBL" id="OOP58748.1"/>
    </source>
</evidence>
<dbReference type="Gene3D" id="1.10.8.50">
    <property type="match status" value="1"/>
</dbReference>
<dbReference type="InterPro" id="IPR015887">
    <property type="entry name" value="DNA_glyclase_Znf_dom_DNA_BS"/>
</dbReference>
<dbReference type="PROSITE" id="PS01242">
    <property type="entry name" value="ZF_FPG_1"/>
    <property type="match status" value="1"/>
</dbReference>
<dbReference type="RefSeq" id="WP_369051697.1">
    <property type="nucleotide sequence ID" value="NZ_JAOSJG010000027.1"/>
</dbReference>
<proteinExistence type="predicted"/>
<dbReference type="Pfam" id="PF06827">
    <property type="entry name" value="zf-FPG_IleRS"/>
    <property type="match status" value="1"/>
</dbReference>
<keyword evidence="1" id="KW-0479">Metal-binding</keyword>
<evidence type="ECO:0000259" key="2">
    <source>
        <dbReference type="PROSITE" id="PS51066"/>
    </source>
</evidence>
<dbReference type="SUPFAM" id="SSF57716">
    <property type="entry name" value="Glucocorticoid receptor-like (DNA-binding domain)"/>
    <property type="match status" value="1"/>
</dbReference>
<protein>
    <recommendedName>
        <fullName evidence="2">FPG-type domain-containing protein</fullName>
    </recommendedName>
</protein>
<accession>A0A1S9M0C8</accession>
<gene>
    <name evidence="3" type="ORF">B2G44_01530</name>
</gene>
<dbReference type="GO" id="GO:0003906">
    <property type="term" value="F:DNA-(apurinic or apyrimidinic site) endonuclease activity"/>
    <property type="evidence" value="ECO:0007669"/>
    <property type="project" value="InterPro"/>
</dbReference>
<feature type="domain" description="FPG-type" evidence="2">
    <location>
        <begin position="1"/>
        <end position="27"/>
    </location>
</feature>
<dbReference type="GO" id="GO:0003677">
    <property type="term" value="F:DNA binding"/>
    <property type="evidence" value="ECO:0007669"/>
    <property type="project" value="InterPro"/>
</dbReference>
<dbReference type="InterPro" id="IPR010663">
    <property type="entry name" value="Znf_FPG/IleRS"/>
</dbReference>
<evidence type="ECO:0000313" key="4">
    <source>
        <dbReference type="Proteomes" id="UP000189722"/>
    </source>
</evidence>
<dbReference type="GO" id="GO:0016799">
    <property type="term" value="F:hydrolase activity, hydrolyzing N-glycosyl compounds"/>
    <property type="evidence" value="ECO:0007669"/>
    <property type="project" value="InterPro"/>
</dbReference>
<dbReference type="AlphaFoldDB" id="A0A1S9M0C8"/>
<comment type="caution">
    <text evidence="3">The sequence shown here is derived from an EMBL/GenBank/DDBJ whole genome shotgun (WGS) entry which is preliminary data.</text>
</comment>
<reference evidence="3 4" key="1">
    <citation type="submission" date="2017-02" db="EMBL/GenBank/DDBJ databases">
        <title>A draft genome of 'Candidatus Phytoplasma aurantifolia' the agent of the witches-broom disease of lime.</title>
        <authorList>
            <person name="Foissac X."/>
            <person name="Carle P."/>
        </authorList>
    </citation>
    <scope>NUCLEOTIDE SEQUENCE [LARGE SCALE GENOMIC DNA]</scope>
    <source>
        <strain evidence="3 4">WBDL</strain>
    </source>
</reference>
<name>A0A1S9M0C8_9MOLU</name>